<protein>
    <submittedName>
        <fullName evidence="2">Uncharacterized protein</fullName>
    </submittedName>
</protein>
<dbReference type="AlphaFoldDB" id="A0A914WZ10"/>
<organism evidence="1 2">
    <name type="scientific">Plectus sambesii</name>
    <dbReference type="NCBI Taxonomy" id="2011161"/>
    <lineage>
        <taxon>Eukaryota</taxon>
        <taxon>Metazoa</taxon>
        <taxon>Ecdysozoa</taxon>
        <taxon>Nematoda</taxon>
        <taxon>Chromadorea</taxon>
        <taxon>Plectida</taxon>
        <taxon>Plectina</taxon>
        <taxon>Plectoidea</taxon>
        <taxon>Plectidae</taxon>
        <taxon>Plectus</taxon>
    </lineage>
</organism>
<accession>A0A914WZ10</accession>
<sequence>MAEAEEELILDALDMLLASAYALQAIFKSSNRPASSTPSASFDWQQLDAIVAELSKQCTNVALVFDGTTKPKAKDGVALCEKLQTPLIALAHFLHNSLPSASHTIGKAGAEQVDYKN</sequence>
<dbReference type="Proteomes" id="UP000887566">
    <property type="component" value="Unplaced"/>
</dbReference>
<dbReference type="WBParaSite" id="PSAMB.scaffold5812size10838.g27392.t1">
    <property type="protein sequence ID" value="PSAMB.scaffold5812size10838.g27392.t1"/>
    <property type="gene ID" value="PSAMB.scaffold5812size10838.g27392"/>
</dbReference>
<proteinExistence type="predicted"/>
<keyword evidence="1" id="KW-1185">Reference proteome</keyword>
<name>A0A914WZ10_9BILA</name>
<reference evidence="2" key="1">
    <citation type="submission" date="2022-11" db="UniProtKB">
        <authorList>
            <consortium name="WormBaseParasite"/>
        </authorList>
    </citation>
    <scope>IDENTIFICATION</scope>
</reference>
<evidence type="ECO:0000313" key="1">
    <source>
        <dbReference type="Proteomes" id="UP000887566"/>
    </source>
</evidence>
<dbReference type="Gene3D" id="1.20.1420.10">
    <property type="entry name" value="Talin, central domain"/>
    <property type="match status" value="1"/>
</dbReference>
<evidence type="ECO:0000313" key="2">
    <source>
        <dbReference type="WBParaSite" id="PSAMB.scaffold5812size10838.g27392.t1"/>
    </source>
</evidence>